<proteinExistence type="predicted"/>
<accession>A0A8S3C8Z3</accession>
<gene>
    <name evidence="1" type="ORF">BYL167_LOCUS42958</name>
    <name evidence="2" type="ORF">GIL414_LOCUS51342</name>
</gene>
<evidence type="ECO:0000313" key="3">
    <source>
        <dbReference type="Proteomes" id="UP000681720"/>
    </source>
</evidence>
<evidence type="ECO:0000313" key="2">
    <source>
        <dbReference type="EMBL" id="CAF4891079.1"/>
    </source>
</evidence>
<dbReference type="Gene3D" id="1.10.287.2610">
    <property type="match status" value="1"/>
</dbReference>
<comment type="caution">
    <text evidence="2">The sequence shown here is derived from an EMBL/GenBank/DDBJ whole genome shotgun (WGS) entry which is preliminary data.</text>
</comment>
<reference evidence="2" key="1">
    <citation type="submission" date="2021-02" db="EMBL/GenBank/DDBJ databases">
        <authorList>
            <person name="Nowell W R."/>
        </authorList>
    </citation>
    <scope>NUCLEOTIDE SEQUENCE</scope>
</reference>
<dbReference type="AlphaFoldDB" id="A0A8S3C8Z3"/>
<dbReference type="Proteomes" id="UP000681720">
    <property type="component" value="Unassembled WGS sequence"/>
</dbReference>
<dbReference type="Proteomes" id="UP000681967">
    <property type="component" value="Unassembled WGS sequence"/>
</dbReference>
<sequence length="52" mass="5914">MDLMKTYDRMMTQTKQDFLTSYNRLSTGLLKLSDANASVSIMRDELAILGPQ</sequence>
<evidence type="ECO:0000313" key="1">
    <source>
        <dbReference type="EMBL" id="CAF4670784.1"/>
    </source>
</evidence>
<protein>
    <submittedName>
        <fullName evidence="2">Uncharacterized protein</fullName>
    </submittedName>
</protein>
<dbReference type="EMBL" id="CAJOBH010112925">
    <property type="protein sequence ID" value="CAF4670784.1"/>
    <property type="molecule type" value="Genomic_DNA"/>
</dbReference>
<dbReference type="EMBL" id="CAJOBJ010173305">
    <property type="protein sequence ID" value="CAF4891079.1"/>
    <property type="molecule type" value="Genomic_DNA"/>
</dbReference>
<name>A0A8S3C8Z3_9BILA</name>
<organism evidence="2 3">
    <name type="scientific">Rotaria magnacalcarata</name>
    <dbReference type="NCBI Taxonomy" id="392030"/>
    <lineage>
        <taxon>Eukaryota</taxon>
        <taxon>Metazoa</taxon>
        <taxon>Spiralia</taxon>
        <taxon>Gnathifera</taxon>
        <taxon>Rotifera</taxon>
        <taxon>Eurotatoria</taxon>
        <taxon>Bdelloidea</taxon>
        <taxon>Philodinida</taxon>
        <taxon>Philodinidae</taxon>
        <taxon>Rotaria</taxon>
    </lineage>
</organism>
<feature type="non-terminal residue" evidence="2">
    <location>
        <position position="1"/>
    </location>
</feature>